<dbReference type="OrthoDB" id="385073at2157"/>
<gene>
    <name evidence="3" type="ORF">EGH24_10290</name>
</gene>
<dbReference type="EMBL" id="RKLU01000004">
    <property type="protein sequence ID" value="TQQ79868.1"/>
    <property type="molecule type" value="Genomic_DNA"/>
</dbReference>
<protein>
    <recommendedName>
        <fullName evidence="2">Ig-like domain-containing protein</fullName>
    </recommendedName>
</protein>
<accession>A0A8J8P6N7</accession>
<evidence type="ECO:0000256" key="1">
    <source>
        <dbReference type="SAM" id="MobiDB-lite"/>
    </source>
</evidence>
<comment type="caution">
    <text evidence="3">The sequence shown here is derived from an EMBL/GenBank/DDBJ whole genome shotgun (WGS) entry which is preliminary data.</text>
</comment>
<reference evidence="3" key="1">
    <citation type="submission" date="2019-02" db="EMBL/GenBank/DDBJ databases">
        <title>Halonotius sp. a new haloarchaeum isolated from saline soil.</title>
        <authorList>
            <person name="Duran-Viseras A."/>
            <person name="Sanchez-Porro C."/>
            <person name="Ventosa A."/>
        </authorList>
    </citation>
    <scope>NUCLEOTIDE SEQUENCE</scope>
    <source>
        <strain evidence="3">F15B</strain>
    </source>
</reference>
<dbReference type="InterPro" id="IPR058929">
    <property type="entry name" value="Ig_halo"/>
</dbReference>
<name>A0A8J8P6N7_9EURY</name>
<evidence type="ECO:0000313" key="3">
    <source>
        <dbReference type="EMBL" id="TQQ79868.1"/>
    </source>
</evidence>
<dbReference type="RefSeq" id="WP_142980060.1">
    <property type="nucleotide sequence ID" value="NZ_RKLU01000004.1"/>
</dbReference>
<feature type="region of interest" description="Disordered" evidence="1">
    <location>
        <begin position="25"/>
        <end position="50"/>
    </location>
</feature>
<feature type="domain" description="Ig-like" evidence="2">
    <location>
        <begin position="65"/>
        <end position="123"/>
    </location>
</feature>
<dbReference type="PROSITE" id="PS51257">
    <property type="entry name" value="PROKAR_LIPOPROTEIN"/>
    <property type="match status" value="1"/>
</dbReference>
<dbReference type="Proteomes" id="UP000705823">
    <property type="component" value="Unassembled WGS sequence"/>
</dbReference>
<organism evidence="3 4">
    <name type="scientific">Halonotius terrestris</name>
    <dbReference type="NCBI Taxonomy" id="2487750"/>
    <lineage>
        <taxon>Archaea</taxon>
        <taxon>Methanobacteriati</taxon>
        <taxon>Methanobacteriota</taxon>
        <taxon>Stenosarchaea group</taxon>
        <taxon>Halobacteria</taxon>
        <taxon>Halobacteriales</taxon>
        <taxon>Haloferacaceae</taxon>
        <taxon>Halonotius</taxon>
    </lineage>
</organism>
<feature type="compositionally biased region" description="Polar residues" evidence="1">
    <location>
        <begin position="30"/>
        <end position="39"/>
    </location>
</feature>
<dbReference type="Pfam" id="PF25942">
    <property type="entry name" value="Ig_halo"/>
    <property type="match status" value="1"/>
</dbReference>
<sequence>MNRRRFLSVCGTTCPVLSGCVGRVEENSSEPDTASSTQAGGPGDESLQQSNTLHISLENADDARYSVTVTIANDDEELLTQRLTLASAATQQFGLDIYQPGVYTVSAVVDDEHREAVSVSLDAYDIKLGPEVFIEITDGSPVLSADKR</sequence>
<proteinExistence type="predicted"/>
<evidence type="ECO:0000259" key="2">
    <source>
        <dbReference type="Pfam" id="PF25942"/>
    </source>
</evidence>
<keyword evidence="4" id="KW-1185">Reference proteome</keyword>
<evidence type="ECO:0000313" key="4">
    <source>
        <dbReference type="Proteomes" id="UP000705823"/>
    </source>
</evidence>
<dbReference type="AlphaFoldDB" id="A0A8J8P6N7"/>